<dbReference type="PROSITE" id="PS51471">
    <property type="entry name" value="FE2OG_OXY"/>
    <property type="match status" value="1"/>
</dbReference>
<protein>
    <recommendedName>
        <fullName evidence="2">Fe2OG dioxygenase domain-containing protein</fullName>
    </recommendedName>
</protein>
<dbReference type="SUPFAM" id="SSF51197">
    <property type="entry name" value="Clavaminate synthase-like"/>
    <property type="match status" value="1"/>
</dbReference>
<sequence>MKMKIPIKKNIIIIILVIIIVLFLLFATLYHTSLVNEKDISVQEYLHEIYIKCKNLEKKYHPLINPNYQVEKINNVTVVKDILHPKFFEYLQSQFMNKNYESSNTIIRKGHAIDFLNLHKNDDYTGFLELYYSNSLTDALSNVMQKPIQRTPLHDPNACSLLIYNNKGDHIDWHLDLSNYYGDRFVSLISIINQNRDGTGLSQNEFQYMYNGKIHTLQLAPNSMIIFKGSEILHKATAIADGERRILLSMVFCDVCQEKSTLFSVFIEKIKNWAFYKR</sequence>
<dbReference type="AlphaFoldDB" id="A0A6C0F4Q3"/>
<evidence type="ECO:0000256" key="1">
    <source>
        <dbReference type="SAM" id="Phobius"/>
    </source>
</evidence>
<keyword evidence="1" id="KW-0472">Membrane</keyword>
<dbReference type="InterPro" id="IPR005123">
    <property type="entry name" value="Oxoglu/Fe-dep_dioxygenase_dom"/>
</dbReference>
<keyword evidence="1" id="KW-1133">Transmembrane helix</keyword>
<dbReference type="EMBL" id="MN739027">
    <property type="protein sequence ID" value="QHT35841.1"/>
    <property type="molecule type" value="Genomic_DNA"/>
</dbReference>
<organism evidence="3">
    <name type="scientific">viral metagenome</name>
    <dbReference type="NCBI Taxonomy" id="1070528"/>
    <lineage>
        <taxon>unclassified sequences</taxon>
        <taxon>metagenomes</taxon>
        <taxon>organismal metagenomes</taxon>
    </lineage>
</organism>
<dbReference type="Gene3D" id="2.60.120.620">
    <property type="entry name" value="q2cbj1_9rhob like domain"/>
    <property type="match status" value="1"/>
</dbReference>
<evidence type="ECO:0000313" key="3">
    <source>
        <dbReference type="EMBL" id="QHT35841.1"/>
    </source>
</evidence>
<reference evidence="3" key="1">
    <citation type="journal article" date="2020" name="Nature">
        <title>Giant virus diversity and host interactions through global metagenomics.</title>
        <authorList>
            <person name="Schulz F."/>
            <person name="Roux S."/>
            <person name="Paez-Espino D."/>
            <person name="Jungbluth S."/>
            <person name="Walsh D.A."/>
            <person name="Denef V.J."/>
            <person name="McMahon K.D."/>
            <person name="Konstantinidis K.T."/>
            <person name="Eloe-Fadrosh E.A."/>
            <person name="Kyrpides N.C."/>
            <person name="Woyke T."/>
        </authorList>
    </citation>
    <scope>NUCLEOTIDE SEQUENCE</scope>
    <source>
        <strain evidence="3">GVMAG-M-3300009182-46</strain>
    </source>
</reference>
<feature type="transmembrane region" description="Helical" evidence="1">
    <location>
        <begin position="12"/>
        <end position="30"/>
    </location>
</feature>
<evidence type="ECO:0000259" key="2">
    <source>
        <dbReference type="PROSITE" id="PS51471"/>
    </source>
</evidence>
<name>A0A6C0F4Q3_9ZZZZ</name>
<feature type="domain" description="Fe2OG dioxygenase" evidence="2">
    <location>
        <begin position="155"/>
        <end position="255"/>
    </location>
</feature>
<keyword evidence="1" id="KW-0812">Transmembrane</keyword>
<proteinExistence type="predicted"/>
<accession>A0A6C0F4Q3</accession>